<reference evidence="4 5" key="1">
    <citation type="submission" date="2018-05" db="EMBL/GenBank/DDBJ databases">
        <title>Reference genomes for bee gut microbiota database.</title>
        <authorList>
            <person name="Ellegaard K.M."/>
        </authorList>
    </citation>
    <scope>NUCLEOTIDE SEQUENCE [LARGE SCALE GENOMIC DNA]</scope>
    <source>
        <strain evidence="4 5">ESL0284</strain>
    </source>
</reference>
<keyword evidence="5" id="KW-1185">Reference proteome</keyword>
<dbReference type="InterPro" id="IPR045851">
    <property type="entry name" value="AMP-bd_C_sf"/>
</dbReference>
<dbReference type="InterPro" id="IPR000873">
    <property type="entry name" value="AMP-dep_synth/lig_dom"/>
</dbReference>
<dbReference type="EMBL" id="QGLT01000005">
    <property type="protein sequence ID" value="PXY98935.1"/>
    <property type="molecule type" value="Genomic_DNA"/>
</dbReference>
<evidence type="ECO:0000256" key="2">
    <source>
        <dbReference type="ARBA" id="ARBA00022598"/>
    </source>
</evidence>
<proteinExistence type="inferred from homology"/>
<evidence type="ECO:0000256" key="1">
    <source>
        <dbReference type="ARBA" id="ARBA00006432"/>
    </source>
</evidence>
<keyword evidence="2" id="KW-0436">Ligase</keyword>
<evidence type="ECO:0000259" key="3">
    <source>
        <dbReference type="Pfam" id="PF00501"/>
    </source>
</evidence>
<dbReference type="OrthoDB" id="7433489at2"/>
<comment type="caution">
    <text evidence="4">The sequence shown here is derived from an EMBL/GenBank/DDBJ whole genome shotgun (WGS) entry which is preliminary data.</text>
</comment>
<dbReference type="RefSeq" id="WP_110439527.1">
    <property type="nucleotide sequence ID" value="NZ_CP046393.1"/>
</dbReference>
<dbReference type="GO" id="GO:0031956">
    <property type="term" value="F:medium-chain fatty acid-CoA ligase activity"/>
    <property type="evidence" value="ECO:0007669"/>
    <property type="project" value="TreeGrafter"/>
</dbReference>
<accession>A0A318MV24</accession>
<dbReference type="PANTHER" id="PTHR43201:SF5">
    <property type="entry name" value="MEDIUM-CHAIN ACYL-COA LIGASE ACSF2, MITOCHONDRIAL"/>
    <property type="match status" value="1"/>
</dbReference>
<dbReference type="Gene3D" id="3.30.300.30">
    <property type="match status" value="1"/>
</dbReference>
<dbReference type="SUPFAM" id="SSF56801">
    <property type="entry name" value="Acetyl-CoA synthetase-like"/>
    <property type="match status" value="1"/>
</dbReference>
<dbReference type="Gene3D" id="3.40.50.12780">
    <property type="entry name" value="N-terminal domain of ligase-like"/>
    <property type="match status" value="1"/>
</dbReference>
<name>A0A318MV24_9PROT</name>
<dbReference type="AlphaFoldDB" id="A0A318MV24"/>
<organism evidence="4 5">
    <name type="scientific">Commensalibacter melissae</name>
    <dbReference type="NCBI Taxonomy" id="2070537"/>
    <lineage>
        <taxon>Bacteria</taxon>
        <taxon>Pseudomonadati</taxon>
        <taxon>Pseudomonadota</taxon>
        <taxon>Alphaproteobacteria</taxon>
        <taxon>Acetobacterales</taxon>
        <taxon>Acetobacteraceae</taxon>
    </lineage>
</organism>
<dbReference type="InterPro" id="IPR042099">
    <property type="entry name" value="ANL_N_sf"/>
</dbReference>
<comment type="similarity">
    <text evidence="1">Belongs to the ATP-dependent AMP-binding enzyme family.</text>
</comment>
<dbReference type="Pfam" id="PF00501">
    <property type="entry name" value="AMP-binding"/>
    <property type="match status" value="1"/>
</dbReference>
<protein>
    <recommendedName>
        <fullName evidence="3">AMP-dependent synthetase/ligase domain-containing protein</fullName>
    </recommendedName>
</protein>
<dbReference type="Proteomes" id="UP000247565">
    <property type="component" value="Unassembled WGS sequence"/>
</dbReference>
<evidence type="ECO:0000313" key="4">
    <source>
        <dbReference type="EMBL" id="PXY98935.1"/>
    </source>
</evidence>
<evidence type="ECO:0000313" key="5">
    <source>
        <dbReference type="Proteomes" id="UP000247565"/>
    </source>
</evidence>
<sequence>MFDRFIDYVAKVAPDKIAIRSFEGSITFAAMNRDINRLAHALLDVIDNSSEIVAVNYKQVHIHWMLLMALSRIGVASASVSSNSEIAEKEIAILQPDAIISDTLFDIDTAAKIHVLDLNWYDQAMKRFKPDPIYTLYEPDRIVRVSIAAGTSFMRHRIDYTASMIESSVIRMITQEKISWSLMSEIPRYPTLLPTLAFGSFHGFLCYLSIWSIGGTIIMADREQYFAAIAMLSPDLMVISPAQLQLIAENLPEDIPRQDHLRLIVVAGNFPNGLRHFVQQRLTKNLNVTYATSEAGVIASINIDQINHDDTAGWIMPWIDVQVVDDQDHPLTYGEIGNIRIKSPNIVQKFFQNVQDTHKQFKNGWFYPGDLGILNEEGLLRLIGRVDELYNFGGDKFYANKIDAVICSIEGIKDAALFSMPDNDGIQQPWLAIVRGGNFDIDQIARLLEKEFYNLPDVSVLWVNSIPRDEEGHVLRNHLEKLAMQYIETI</sequence>
<dbReference type="GO" id="GO:0006631">
    <property type="term" value="P:fatty acid metabolic process"/>
    <property type="evidence" value="ECO:0007669"/>
    <property type="project" value="TreeGrafter"/>
</dbReference>
<gene>
    <name evidence="4" type="ORF">DK869_08170</name>
</gene>
<feature type="domain" description="AMP-dependent synthetase/ligase" evidence="3">
    <location>
        <begin position="172"/>
        <end position="348"/>
    </location>
</feature>
<dbReference type="PANTHER" id="PTHR43201">
    <property type="entry name" value="ACYL-COA SYNTHETASE"/>
    <property type="match status" value="1"/>
</dbReference>